<feature type="compositionally biased region" description="Polar residues" evidence="1">
    <location>
        <begin position="17"/>
        <end position="36"/>
    </location>
</feature>
<feature type="compositionally biased region" description="Low complexity" evidence="1">
    <location>
        <begin position="354"/>
        <end position="367"/>
    </location>
</feature>
<evidence type="ECO:0000256" key="1">
    <source>
        <dbReference type="SAM" id="MobiDB-lite"/>
    </source>
</evidence>
<feature type="region of interest" description="Disordered" evidence="1">
    <location>
        <begin position="513"/>
        <end position="536"/>
    </location>
</feature>
<protein>
    <submittedName>
        <fullName evidence="2">Uncharacterized protein</fullName>
    </submittedName>
</protein>
<dbReference type="RefSeq" id="XP_056067620.1">
    <property type="nucleotide sequence ID" value="XM_056218355.1"/>
</dbReference>
<organism evidence="2 3">
    <name type="scientific">Didymosphaeria variabile</name>
    <dbReference type="NCBI Taxonomy" id="1932322"/>
    <lineage>
        <taxon>Eukaryota</taxon>
        <taxon>Fungi</taxon>
        <taxon>Dikarya</taxon>
        <taxon>Ascomycota</taxon>
        <taxon>Pezizomycotina</taxon>
        <taxon>Dothideomycetes</taxon>
        <taxon>Pleosporomycetidae</taxon>
        <taxon>Pleosporales</taxon>
        <taxon>Massarineae</taxon>
        <taxon>Didymosphaeriaceae</taxon>
        <taxon>Didymosphaeria</taxon>
    </lineage>
</organism>
<keyword evidence="3" id="KW-1185">Reference proteome</keyword>
<name>A0A9W8XDT9_9PLEO</name>
<comment type="caution">
    <text evidence="2">The sequence shown here is derived from an EMBL/GenBank/DDBJ whole genome shotgun (WGS) entry which is preliminary data.</text>
</comment>
<proteinExistence type="predicted"/>
<feature type="region of interest" description="Disordered" evidence="1">
    <location>
        <begin position="553"/>
        <end position="593"/>
    </location>
</feature>
<feature type="compositionally biased region" description="Basic and acidic residues" evidence="1">
    <location>
        <begin position="1"/>
        <end position="10"/>
    </location>
</feature>
<accession>A0A9W8XDT9</accession>
<dbReference type="Proteomes" id="UP001140513">
    <property type="component" value="Unassembled WGS sequence"/>
</dbReference>
<feature type="region of interest" description="Disordered" evidence="1">
    <location>
        <begin position="1"/>
        <end position="46"/>
    </location>
</feature>
<feature type="compositionally biased region" description="Polar residues" evidence="1">
    <location>
        <begin position="372"/>
        <end position="385"/>
    </location>
</feature>
<feature type="region of interest" description="Disordered" evidence="1">
    <location>
        <begin position="328"/>
        <end position="385"/>
    </location>
</feature>
<sequence>MSSTNRRDKTAALPAEQANSGSIPTVQPESVMSSEQDVVEPKGPGNAVAHSFGTYTDVMSPEMSHLEVVSVPSSLASSSTQRAPSTFSDNARVDANIARDSLLTTSAIRTSTTSSREAATAAHSAHYPIASSSDAQAAEPSAADGYEVAIARIHGEDTIDQQEPNGLDNTSAVVSRKRSKAPADEPRKRSKHLVSAHDEPAQDTGEGGGLEGKAMADNDVVGEEQEEQADQVLPYRSFKPIKLPKRSNQDASKLYDRQPKAEAPSTWYGTMSYEDSIITFLCDEEGLSYQDTVKRFKKVFPNGLSVEMIRKRHIAALDKQLQEYGLKDPEDVPVATEAEERRGKKRGAKKEKASSNTNANNNQINQAVQGKGQASSAPTTAETAQGTIEAAQGPARLSLDGAQPRFVRDAPFRQLEMTAIVVCRDLFGMEFPEIRDLLNIRFRWSLSPSKIIQYYHFARPAAYGSLEFGYRNIEDFPEQGELDEKKRIEAVANILVGLSRGGAMGEQQVVKNPQTNSKAGDGQEATGPGNVDSANSNATQTYHEREVDVGKALLQLRAQPVEKDMTAKSREATIARHHDYDNKDPTGTRDLSA</sequence>
<gene>
    <name evidence="2" type="ORF">N0V89_009604</name>
</gene>
<evidence type="ECO:0000313" key="2">
    <source>
        <dbReference type="EMBL" id="KAJ4348232.1"/>
    </source>
</evidence>
<dbReference type="OrthoDB" id="3773439at2759"/>
<dbReference type="AlphaFoldDB" id="A0A9W8XDT9"/>
<reference evidence="2" key="1">
    <citation type="submission" date="2022-10" db="EMBL/GenBank/DDBJ databases">
        <title>Tapping the CABI collections for fungal endophytes: first genome assemblies for Collariella, Neodidymelliopsis, Ascochyta clinopodiicola, Didymella pomorum, Didymosphaeria variabile, Neocosmospora piperis and Neocucurbitaria cava.</title>
        <authorList>
            <person name="Hill R."/>
        </authorList>
    </citation>
    <scope>NUCLEOTIDE SEQUENCE</scope>
    <source>
        <strain evidence="2">IMI 356815</strain>
    </source>
</reference>
<evidence type="ECO:0000313" key="3">
    <source>
        <dbReference type="Proteomes" id="UP001140513"/>
    </source>
</evidence>
<feature type="compositionally biased region" description="Acidic residues" evidence="1">
    <location>
        <begin position="220"/>
        <end position="229"/>
    </location>
</feature>
<feature type="compositionally biased region" description="Basic and acidic residues" evidence="1">
    <location>
        <begin position="560"/>
        <end position="593"/>
    </location>
</feature>
<feature type="region of interest" description="Disordered" evidence="1">
    <location>
        <begin position="156"/>
        <end position="263"/>
    </location>
</feature>
<dbReference type="EMBL" id="JAPEUX010000007">
    <property type="protein sequence ID" value="KAJ4348232.1"/>
    <property type="molecule type" value="Genomic_DNA"/>
</dbReference>
<dbReference type="GeneID" id="80913134"/>
<feature type="compositionally biased region" description="Polar residues" evidence="1">
    <location>
        <begin position="161"/>
        <end position="173"/>
    </location>
</feature>